<gene>
    <name evidence="1" type="ORF">GLOINDRAFT_87964</name>
</gene>
<organism evidence="1">
    <name type="scientific">Rhizophagus irregularis (strain DAOM 181602 / DAOM 197198 / MUCL 43194)</name>
    <name type="common">Arbuscular mycorrhizal fungus</name>
    <name type="synonym">Glomus intraradices</name>
    <dbReference type="NCBI Taxonomy" id="747089"/>
    <lineage>
        <taxon>Eukaryota</taxon>
        <taxon>Fungi</taxon>
        <taxon>Fungi incertae sedis</taxon>
        <taxon>Mucoromycota</taxon>
        <taxon>Glomeromycotina</taxon>
        <taxon>Glomeromycetes</taxon>
        <taxon>Glomerales</taxon>
        <taxon>Glomeraceae</taxon>
        <taxon>Rhizophagus</taxon>
    </lineage>
</organism>
<sequence length="117" mass="13676">MQIFIRTPQFRPGFSFGFWPVSDFKTPFPKPKPQSKSETSDGIRNYVRNSFIRPKGLNYSHVHVGSDWEYSQTEILQKLFASRKTDNTNFYPLSIHFHHYIQVSPTTLVLAIRVNNP</sequence>
<name>U9T7W9_RHIID</name>
<protein>
    <submittedName>
        <fullName evidence="1">Uncharacterized protein</fullName>
    </submittedName>
</protein>
<dbReference type="EMBL" id="KI297954">
    <property type="protein sequence ID" value="ERZ99445.1"/>
    <property type="molecule type" value="Genomic_DNA"/>
</dbReference>
<reference evidence="1" key="1">
    <citation type="submission" date="2013-07" db="EMBL/GenBank/DDBJ databases">
        <title>The genome of an arbuscular mycorrhizal fungus provides insights into the evolution of the oldest plant symbiosis.</title>
        <authorList>
            <consortium name="DOE Joint Genome Institute"/>
            <person name="Tisserant E."/>
            <person name="Malbreil M."/>
            <person name="Kuo A."/>
            <person name="Kohler A."/>
            <person name="Symeonidi A."/>
            <person name="Balestrini R."/>
            <person name="Charron P."/>
            <person name="Duensing N."/>
            <person name="Frei-dit-Frey N."/>
            <person name="Gianinazzi-Pearson V."/>
            <person name="Gilbert B."/>
            <person name="Handa Y."/>
            <person name="Hijri M."/>
            <person name="Kaul R."/>
            <person name="Kawaguchi M."/>
            <person name="Krajinski F."/>
            <person name="Lammers P."/>
            <person name="Lapierre D."/>
            <person name="Masclaux F.G."/>
            <person name="Murat C."/>
            <person name="Morin E."/>
            <person name="Ndikumana S."/>
            <person name="Pagni M."/>
            <person name="Petitpierre D."/>
            <person name="Requena N."/>
            <person name="Rosikiewicz P."/>
            <person name="Riley R."/>
            <person name="Saito K."/>
            <person name="San Clemente H."/>
            <person name="Shapiro H."/>
            <person name="van Tuinen D."/>
            <person name="Becard G."/>
            <person name="Bonfante P."/>
            <person name="Paszkowski U."/>
            <person name="Shachar-Hill Y."/>
            <person name="Young J.P."/>
            <person name="Sanders I.R."/>
            <person name="Henrissat B."/>
            <person name="Rensing S.A."/>
            <person name="Grigoriev I.V."/>
            <person name="Corradi N."/>
            <person name="Roux C."/>
            <person name="Martin F."/>
        </authorList>
    </citation>
    <scope>NUCLEOTIDE SEQUENCE</scope>
    <source>
        <strain evidence="1">DAOM 197198</strain>
    </source>
</reference>
<accession>U9T7W9</accession>
<dbReference type="AlphaFoldDB" id="U9T7W9"/>
<evidence type="ECO:0000313" key="1">
    <source>
        <dbReference type="EMBL" id="ERZ99445.1"/>
    </source>
</evidence>
<proteinExistence type="predicted"/>
<dbReference type="HOGENOM" id="CLU_2086064_0_0_1"/>